<feature type="compositionally biased region" description="Basic residues" evidence="1">
    <location>
        <begin position="95"/>
        <end position="104"/>
    </location>
</feature>
<comment type="caution">
    <text evidence="3">The sequence shown here is derived from an EMBL/GenBank/DDBJ whole genome shotgun (WGS) entry which is preliminary data.</text>
</comment>
<gene>
    <name evidence="3" type="ORF">CDD80_6670</name>
</gene>
<name>A0A2C5XS85_9HYPO</name>
<accession>A0A2C5XS85</accession>
<feature type="region of interest" description="Disordered" evidence="1">
    <location>
        <begin position="95"/>
        <end position="165"/>
    </location>
</feature>
<dbReference type="PANTHER" id="PTHR42470">
    <property type="entry name" value="VAST DOMAIN-CONTAINING PROTEIN"/>
    <property type="match status" value="1"/>
</dbReference>
<organism evidence="3 4">
    <name type="scientific">Ophiocordyceps camponoti-rufipedis</name>
    <dbReference type="NCBI Taxonomy" id="2004952"/>
    <lineage>
        <taxon>Eukaryota</taxon>
        <taxon>Fungi</taxon>
        <taxon>Dikarya</taxon>
        <taxon>Ascomycota</taxon>
        <taxon>Pezizomycotina</taxon>
        <taxon>Sordariomycetes</taxon>
        <taxon>Hypocreomycetidae</taxon>
        <taxon>Hypocreales</taxon>
        <taxon>Ophiocordycipitaceae</taxon>
        <taxon>Ophiocordyceps</taxon>
    </lineage>
</organism>
<proteinExistence type="predicted"/>
<evidence type="ECO:0000256" key="1">
    <source>
        <dbReference type="SAM" id="MobiDB-lite"/>
    </source>
</evidence>
<dbReference type="EMBL" id="NJES01000075">
    <property type="protein sequence ID" value="PHH78559.1"/>
    <property type="molecule type" value="Genomic_DNA"/>
</dbReference>
<feature type="compositionally biased region" description="Basic and acidic residues" evidence="1">
    <location>
        <begin position="125"/>
        <end position="135"/>
    </location>
</feature>
<dbReference type="InterPro" id="IPR057684">
    <property type="entry name" value="DUF7924"/>
</dbReference>
<evidence type="ECO:0000313" key="4">
    <source>
        <dbReference type="Proteomes" id="UP000226431"/>
    </source>
</evidence>
<dbReference type="AlphaFoldDB" id="A0A2C5XS85"/>
<sequence length="495" mass="55028">MKRSSTEAAQPGPNDGAGLSRGLAHGPLSGPDVQKAKRLLDEAPNLDTPTKRARLTSSNRLSLLKDPVQPNHRAESLQSFVFEWLESVGSDKQKRRRFSASHIHRPNDGPVVRNPRSDPGMSYRRTSEYRREADGHNVPPTPRTGTSRSYQYQDRSSATPSDVRRPVYRQQNLQLNNVHVNHSSAPLRDHVSSHVGSIRTSRNSAPLSATAMNDAMRHLENLAEDCNEQEVTQFLENSVFPNTMTDRLYGASAGLQRSVQAPMSQHLVPANPESRWQITRPKPDVLYGYSGEAFTQPQSLAEGMIHDNAEYAIATSHGLRFPFLVIEIKSSAAGGSLRVAANQCAGASAACLNAVNQLNIALEACQSAHRVDNVSYAIAVDERIAEIYISWIEDGPQYRLQEVDSFLLRRPEEFQVFRSRVRHILDWGRDRRLRQIRDALDIILEENRKAASAAAKNRPRSGSPEEGGKRHKSSSSSHGGRDRSGESSRSGRSRR</sequence>
<reference evidence="3 4" key="1">
    <citation type="submission" date="2017-06" db="EMBL/GenBank/DDBJ databases">
        <title>Ant-infecting Ophiocordyceps genomes reveal a high diversity of potential behavioral manipulation genes and a possible major role for enterotoxins.</title>
        <authorList>
            <person name="De Bekker C."/>
            <person name="Evans H.C."/>
            <person name="Brachmann A."/>
            <person name="Hughes D.P."/>
        </authorList>
    </citation>
    <scope>NUCLEOTIDE SEQUENCE [LARGE SCALE GENOMIC DNA]</scope>
    <source>
        <strain evidence="3 4">Map16</strain>
    </source>
</reference>
<dbReference type="PANTHER" id="PTHR42470:SF1">
    <property type="entry name" value="VAST DOMAIN-CONTAINING PROTEIN"/>
    <property type="match status" value="1"/>
</dbReference>
<dbReference type="Pfam" id="PF25545">
    <property type="entry name" value="DUF7924"/>
    <property type="match status" value="1"/>
</dbReference>
<evidence type="ECO:0000259" key="2">
    <source>
        <dbReference type="Pfam" id="PF25545"/>
    </source>
</evidence>
<dbReference type="OrthoDB" id="5426775at2759"/>
<feature type="compositionally biased region" description="Polar residues" evidence="1">
    <location>
        <begin position="143"/>
        <end position="160"/>
    </location>
</feature>
<keyword evidence="4" id="KW-1185">Reference proteome</keyword>
<evidence type="ECO:0000313" key="3">
    <source>
        <dbReference type="EMBL" id="PHH78559.1"/>
    </source>
</evidence>
<dbReference type="STRING" id="2004952.A0A2C5XS85"/>
<protein>
    <recommendedName>
        <fullName evidence="2">DUF7924 domain-containing protein</fullName>
    </recommendedName>
</protein>
<feature type="region of interest" description="Disordered" evidence="1">
    <location>
        <begin position="1"/>
        <end position="70"/>
    </location>
</feature>
<feature type="domain" description="DUF7924" evidence="2">
    <location>
        <begin position="217"/>
        <end position="440"/>
    </location>
</feature>
<feature type="region of interest" description="Disordered" evidence="1">
    <location>
        <begin position="449"/>
        <end position="495"/>
    </location>
</feature>
<dbReference type="Proteomes" id="UP000226431">
    <property type="component" value="Unassembled WGS sequence"/>
</dbReference>